<reference evidence="2 3" key="1">
    <citation type="journal article" date="2009" name="Nature">
        <title>Evolution of pathogenicity and sexual reproduction in eight Candida genomes.</title>
        <authorList>
            <person name="Butler G."/>
            <person name="Rasmussen M.D."/>
            <person name="Lin M.F."/>
            <person name="Santos M.A."/>
            <person name="Sakthikumar S."/>
            <person name="Munro C.A."/>
            <person name="Rheinbay E."/>
            <person name="Grabherr M."/>
            <person name="Forche A."/>
            <person name="Reedy J.L."/>
            <person name="Agrafioti I."/>
            <person name="Arnaud M.B."/>
            <person name="Bates S."/>
            <person name="Brown A.J."/>
            <person name="Brunke S."/>
            <person name="Costanzo M.C."/>
            <person name="Fitzpatrick D.A."/>
            <person name="de Groot P.W."/>
            <person name="Harris D."/>
            <person name="Hoyer L.L."/>
            <person name="Hube B."/>
            <person name="Klis F.M."/>
            <person name="Kodira C."/>
            <person name="Lennard N."/>
            <person name="Logue M.E."/>
            <person name="Martin R."/>
            <person name="Neiman A.M."/>
            <person name="Nikolaou E."/>
            <person name="Quail M.A."/>
            <person name="Quinn J."/>
            <person name="Santos M.C."/>
            <person name="Schmitzberger F.F."/>
            <person name="Sherlock G."/>
            <person name="Shah P."/>
            <person name="Silverstein K.A."/>
            <person name="Skrzypek M.S."/>
            <person name="Soll D."/>
            <person name="Staggs R."/>
            <person name="Stansfield I."/>
            <person name="Stumpf M.P."/>
            <person name="Sudbery P.E."/>
            <person name="Srikantha T."/>
            <person name="Zeng Q."/>
            <person name="Berman J."/>
            <person name="Berriman M."/>
            <person name="Heitman J."/>
            <person name="Gow N.A."/>
            <person name="Lorenz M.C."/>
            <person name="Birren B.W."/>
            <person name="Kellis M."/>
            <person name="Cuomo C.A."/>
        </authorList>
    </citation>
    <scope>NUCLEOTIDE SEQUENCE [LARGE SCALE GENOMIC DNA]</scope>
    <source>
        <strain evidence="2 3">ATCC 42720</strain>
    </source>
</reference>
<feature type="transmembrane region" description="Helical" evidence="1">
    <location>
        <begin position="220"/>
        <end position="241"/>
    </location>
</feature>
<evidence type="ECO:0000313" key="3">
    <source>
        <dbReference type="Proteomes" id="UP000007703"/>
    </source>
</evidence>
<sequence length="307" mass="32696">MIFIQSRCFCSQHRVVLFLLLWPSKWRLSMLYMTRNRRPRSVPCCDVNTQVLDRTPFTPCNMVILTVAANFWWSQNTSSLAARRPGPRPFTFGRRGPRIPSACVVVALVALMAVASFRAVAFRAVATVAALARPALVVALFAPPVVAFAPIKWLVARATVVVIAAVAIRLAPVAIVTAPVAVITAAATIGAAVAAVAATLIAIAWVAVAATAAWRRRVRTAVAVAATCTIAATSAVAATIAPESAPRIAATARRVWVRPGKSNNKAVFHGIGQVFPVELQGLFTVLGALVFHKRVFFAVVGSGRRDV</sequence>
<feature type="transmembrane region" description="Helical" evidence="1">
    <location>
        <begin position="154"/>
        <end position="175"/>
    </location>
</feature>
<gene>
    <name evidence="2" type="ORF">CLUG_00606</name>
</gene>
<feature type="transmembrane region" description="Helical" evidence="1">
    <location>
        <begin position="98"/>
        <end position="115"/>
    </location>
</feature>
<keyword evidence="1" id="KW-1133">Transmembrane helix</keyword>
<dbReference type="VEuPathDB" id="FungiDB:CLUG_00606"/>
<dbReference type="HOGENOM" id="CLU_906150_0_0_1"/>
<evidence type="ECO:0000313" key="2">
    <source>
        <dbReference type="EMBL" id="EEQ36483.1"/>
    </source>
</evidence>
<organism evidence="2 3">
    <name type="scientific">Clavispora lusitaniae (strain ATCC 42720)</name>
    <name type="common">Yeast</name>
    <name type="synonym">Candida lusitaniae</name>
    <dbReference type="NCBI Taxonomy" id="306902"/>
    <lineage>
        <taxon>Eukaryota</taxon>
        <taxon>Fungi</taxon>
        <taxon>Dikarya</taxon>
        <taxon>Ascomycota</taxon>
        <taxon>Saccharomycotina</taxon>
        <taxon>Pichiomycetes</taxon>
        <taxon>Metschnikowiaceae</taxon>
        <taxon>Clavispora</taxon>
    </lineage>
</organism>
<feature type="transmembrane region" description="Helical" evidence="1">
    <location>
        <begin position="181"/>
        <end position="208"/>
    </location>
</feature>
<evidence type="ECO:0000256" key="1">
    <source>
        <dbReference type="SAM" id="Phobius"/>
    </source>
</evidence>
<name>C4XXD3_CLAL4</name>
<dbReference type="EMBL" id="CH408076">
    <property type="protein sequence ID" value="EEQ36483.1"/>
    <property type="molecule type" value="Genomic_DNA"/>
</dbReference>
<keyword evidence="1" id="KW-0472">Membrane</keyword>
<dbReference type="KEGG" id="clu:CLUG_00606"/>
<protein>
    <submittedName>
        <fullName evidence="2">Uncharacterized protein</fullName>
    </submittedName>
</protein>
<proteinExistence type="predicted"/>
<accession>C4XXD3</accession>
<dbReference type="Proteomes" id="UP000007703">
    <property type="component" value="Unassembled WGS sequence"/>
</dbReference>
<keyword evidence="1" id="KW-0812">Transmembrane</keyword>
<dbReference type="AlphaFoldDB" id="C4XXD3"/>
<dbReference type="InParanoid" id="C4XXD3"/>